<dbReference type="EMBL" id="WQRF01000015">
    <property type="protein sequence ID" value="MVT01055.1"/>
    <property type="molecule type" value="Genomic_DNA"/>
</dbReference>
<accession>A0A7X3FUP1</accession>
<organism evidence="1 2">
    <name type="scientific">Devosia marina</name>
    <dbReference type="NCBI Taxonomy" id="2683198"/>
    <lineage>
        <taxon>Bacteria</taxon>
        <taxon>Pseudomonadati</taxon>
        <taxon>Pseudomonadota</taxon>
        <taxon>Alphaproteobacteria</taxon>
        <taxon>Hyphomicrobiales</taxon>
        <taxon>Devosiaceae</taxon>
        <taxon>Devosia</taxon>
    </lineage>
</organism>
<sequence length="163" mass="17547">MHIGHHCVALGRPTPLVMGEVVRQWRRRRSPAQQAPGTIGHGETIGIARLLDLGARLVPRWHVPAQPVQEAMVTQSLESPYNGIARSLEPSHQKGDGRIELACLPVDLVSQQGQHLQPHLTQGAIALSGLLASQIVSSCSVQDLLEIPSINRTPKGTLAPAEI</sequence>
<dbReference type="AlphaFoldDB" id="A0A7X3FUP1"/>
<comment type="caution">
    <text evidence="1">The sequence shown here is derived from an EMBL/GenBank/DDBJ whole genome shotgun (WGS) entry which is preliminary data.</text>
</comment>
<reference evidence="1 2" key="1">
    <citation type="submission" date="2019-12" db="EMBL/GenBank/DDBJ databases">
        <title>Devosia maris sp. nov., isolated from the deep seawater.</title>
        <authorList>
            <person name="Liu Y."/>
        </authorList>
    </citation>
    <scope>NUCLEOTIDE SEQUENCE [LARGE SCALE GENOMIC DNA]</scope>
    <source>
        <strain evidence="1 2">L53-10-65</strain>
    </source>
</reference>
<keyword evidence="2" id="KW-1185">Reference proteome</keyword>
<name>A0A7X3FUP1_9HYPH</name>
<evidence type="ECO:0000313" key="1">
    <source>
        <dbReference type="EMBL" id="MVT01055.1"/>
    </source>
</evidence>
<proteinExistence type="predicted"/>
<gene>
    <name evidence="1" type="ORF">GO014_18740</name>
</gene>
<protein>
    <submittedName>
        <fullName evidence="1">Uncharacterized protein</fullName>
    </submittedName>
</protein>
<evidence type="ECO:0000313" key="2">
    <source>
        <dbReference type="Proteomes" id="UP000438106"/>
    </source>
</evidence>
<dbReference type="Proteomes" id="UP000438106">
    <property type="component" value="Unassembled WGS sequence"/>
</dbReference>
<dbReference type="RefSeq" id="WP_157291808.1">
    <property type="nucleotide sequence ID" value="NZ_WQRF01000015.1"/>
</dbReference>